<evidence type="ECO:0000313" key="1">
    <source>
        <dbReference type="EMBL" id="GIF59835.1"/>
    </source>
</evidence>
<dbReference type="Proteomes" id="UP000624325">
    <property type="component" value="Unassembled WGS sequence"/>
</dbReference>
<proteinExistence type="predicted"/>
<protein>
    <recommendedName>
        <fullName evidence="3">MarR family protein</fullName>
    </recommendedName>
</protein>
<sequence>MDRTLPVRVLYALARMPDGADAFALAIELDERPADVRAALAVLAERGLAERARLVGSWHATGGTER</sequence>
<dbReference type="RefSeq" id="WP_203706658.1">
    <property type="nucleotide sequence ID" value="NZ_BAAALU010000001.1"/>
</dbReference>
<comment type="caution">
    <text evidence="1">The sequence shown here is derived from an EMBL/GenBank/DDBJ whole genome shotgun (WGS) entry which is preliminary data.</text>
</comment>
<dbReference type="EMBL" id="BONC01000054">
    <property type="protein sequence ID" value="GIF59835.1"/>
    <property type="molecule type" value="Genomic_DNA"/>
</dbReference>
<evidence type="ECO:0000313" key="2">
    <source>
        <dbReference type="Proteomes" id="UP000624325"/>
    </source>
</evidence>
<evidence type="ECO:0008006" key="3">
    <source>
        <dbReference type="Google" id="ProtNLM"/>
    </source>
</evidence>
<name>A0ABQ4CAP9_9ACTN</name>
<organism evidence="1 2">
    <name type="scientific">Asanoa iriomotensis</name>
    <dbReference type="NCBI Taxonomy" id="234613"/>
    <lineage>
        <taxon>Bacteria</taxon>
        <taxon>Bacillati</taxon>
        <taxon>Actinomycetota</taxon>
        <taxon>Actinomycetes</taxon>
        <taxon>Micromonosporales</taxon>
        <taxon>Micromonosporaceae</taxon>
        <taxon>Asanoa</taxon>
    </lineage>
</organism>
<dbReference type="SUPFAM" id="SSF46785">
    <property type="entry name" value="Winged helix' DNA-binding domain"/>
    <property type="match status" value="1"/>
</dbReference>
<reference evidence="1 2" key="1">
    <citation type="submission" date="2021-01" db="EMBL/GenBank/DDBJ databases">
        <title>Whole genome shotgun sequence of Asanoa iriomotensis NBRC 100142.</title>
        <authorList>
            <person name="Komaki H."/>
            <person name="Tamura T."/>
        </authorList>
    </citation>
    <scope>NUCLEOTIDE SEQUENCE [LARGE SCALE GENOMIC DNA]</scope>
    <source>
        <strain evidence="1 2">NBRC 100142</strain>
    </source>
</reference>
<keyword evidence="2" id="KW-1185">Reference proteome</keyword>
<gene>
    <name evidence="1" type="ORF">Air01nite_59300</name>
</gene>
<accession>A0ABQ4CAP9</accession>
<dbReference type="InterPro" id="IPR036390">
    <property type="entry name" value="WH_DNA-bd_sf"/>
</dbReference>